<evidence type="ECO:0000313" key="2">
    <source>
        <dbReference type="Proteomes" id="UP000035659"/>
    </source>
</evidence>
<sequence>MELSLVLSRHLDECLLRLGRIDPSHIRFVCQGQTIELWGYLHSLRHSNVPLVVVRGVAPETVTAQIIPRVRLAGWVEYVIDGWDRDRLRSYDFSFDLLCPDPPTPNPTSVLFLSRNGRR</sequence>
<dbReference type="EMBL" id="CP011216">
    <property type="protein sequence ID" value="AKM84647.1"/>
    <property type="molecule type" value="Genomic_DNA"/>
</dbReference>
<evidence type="ECO:0000313" key="1">
    <source>
        <dbReference type="EMBL" id="AKM84647.1"/>
    </source>
</evidence>
<accession>A0A0G4BC64</accession>
<dbReference type="KEGG" id="bgw:VE98_C0001G0190"/>
<protein>
    <submittedName>
        <fullName evidence="1">Uncharacterized protein</fullName>
    </submittedName>
</protein>
<gene>
    <name evidence="1" type="ORF">VE98_C0001G0190</name>
</gene>
<organism evidence="1 2">
    <name type="scientific">candidate division Kazan bacterium GW2011_GWA1_50_15</name>
    <dbReference type="NCBI Taxonomy" id="1620412"/>
    <lineage>
        <taxon>Bacteria</taxon>
        <taxon>Bacteria division Kazan-3B-28</taxon>
    </lineage>
</organism>
<reference evidence="1 2" key="1">
    <citation type="journal article" date="2015" name="Nature">
        <title>rRNA introns, odd ribosomes, and small enigmatic genomes across a large radiation of phyla.</title>
        <authorList>
            <person name="Brown C.T."/>
            <person name="Hug L.A."/>
            <person name="Thomas B.C."/>
            <person name="Sharon I."/>
            <person name="Castelle C.J."/>
            <person name="Singh A."/>
            <person name="Wilkins M.J."/>
            <person name="Williams K.H."/>
            <person name="Banfield J.F."/>
        </authorList>
    </citation>
    <scope>NUCLEOTIDE SEQUENCE [LARGE SCALE GENOMIC DNA]</scope>
</reference>
<dbReference type="STRING" id="1620412.VE98_C0001G0190"/>
<dbReference type="Proteomes" id="UP000035659">
    <property type="component" value="Chromosome"/>
</dbReference>
<name>A0A0G4BC64_UNCK3</name>
<dbReference type="AlphaFoldDB" id="A0A0G4BC64"/>
<proteinExistence type="predicted"/>